<organism evidence="3 4">
    <name type="scientific">Caloramator proteoclasticus DSM 10124</name>
    <dbReference type="NCBI Taxonomy" id="1121262"/>
    <lineage>
        <taxon>Bacteria</taxon>
        <taxon>Bacillati</taxon>
        <taxon>Bacillota</taxon>
        <taxon>Clostridia</taxon>
        <taxon>Eubacteriales</taxon>
        <taxon>Clostridiaceae</taxon>
        <taxon>Caloramator</taxon>
    </lineage>
</organism>
<keyword evidence="3" id="KW-0969">Cilium</keyword>
<proteinExistence type="inferred from homology"/>
<dbReference type="EMBL" id="FQVG01000002">
    <property type="protein sequence ID" value="SHE35539.1"/>
    <property type="molecule type" value="Genomic_DNA"/>
</dbReference>
<name>A0A1M4STP6_9CLOT</name>
<evidence type="ECO:0000313" key="4">
    <source>
        <dbReference type="Proteomes" id="UP000184423"/>
    </source>
</evidence>
<dbReference type="Proteomes" id="UP000184423">
    <property type="component" value="Unassembled WGS sequence"/>
</dbReference>
<evidence type="ECO:0000256" key="2">
    <source>
        <dbReference type="ARBA" id="ARBA00022795"/>
    </source>
</evidence>
<sequence>MEINKILNDSNLNIRNKNSILDKNAFLKILTVQLSNQDPLNAKDNTEYVAQMAQFSALEQMQNLNSTMEKLYASQRFSQAINMIGKEVEVIENNIIKKVFIESTKVIGNNVYLISDGYQYNLDDVISINSFLKEDSTKDENLNK</sequence>
<keyword evidence="2" id="KW-1005">Bacterial flagellum biogenesis</keyword>
<evidence type="ECO:0000313" key="3">
    <source>
        <dbReference type="EMBL" id="SHE35539.1"/>
    </source>
</evidence>
<comment type="similarity">
    <text evidence="1">Belongs to the FlgD family.</text>
</comment>
<dbReference type="RefSeq" id="WP_051350531.1">
    <property type="nucleotide sequence ID" value="NZ_FQVG01000002.1"/>
</dbReference>
<dbReference type="AlphaFoldDB" id="A0A1M4STP6"/>
<keyword evidence="4" id="KW-1185">Reference proteome</keyword>
<keyword evidence="3" id="KW-0966">Cell projection</keyword>
<dbReference type="InterPro" id="IPR005648">
    <property type="entry name" value="FlgD"/>
</dbReference>
<dbReference type="GO" id="GO:0044781">
    <property type="term" value="P:bacterial-type flagellum organization"/>
    <property type="evidence" value="ECO:0007669"/>
    <property type="project" value="UniProtKB-KW"/>
</dbReference>
<evidence type="ECO:0000256" key="1">
    <source>
        <dbReference type="ARBA" id="ARBA00010577"/>
    </source>
</evidence>
<dbReference type="Pfam" id="PF03963">
    <property type="entry name" value="FlgD"/>
    <property type="match status" value="1"/>
</dbReference>
<gene>
    <name evidence="3" type="ORF">SAMN02746091_00232</name>
</gene>
<accession>A0A1M4STP6</accession>
<keyword evidence="3" id="KW-0282">Flagellum</keyword>
<protein>
    <submittedName>
        <fullName evidence="3">Flagellar basal-body rod modification protein FlgD</fullName>
    </submittedName>
</protein>
<reference evidence="4" key="1">
    <citation type="submission" date="2016-11" db="EMBL/GenBank/DDBJ databases">
        <authorList>
            <person name="Varghese N."/>
            <person name="Submissions S."/>
        </authorList>
    </citation>
    <scope>NUCLEOTIDE SEQUENCE [LARGE SCALE GENOMIC DNA]</scope>
    <source>
        <strain evidence="4">DSM 10124</strain>
    </source>
</reference>